<evidence type="ECO:0000313" key="3">
    <source>
        <dbReference type="EMBL" id="CAK0861154.1"/>
    </source>
</evidence>
<dbReference type="EMBL" id="CAUYUJ010016048">
    <property type="protein sequence ID" value="CAK0861154.1"/>
    <property type="molecule type" value="Genomic_DNA"/>
</dbReference>
<feature type="transmembrane region" description="Helical" evidence="2">
    <location>
        <begin position="56"/>
        <end position="79"/>
    </location>
</feature>
<protein>
    <submittedName>
        <fullName evidence="3">Uncharacterized protein</fullName>
    </submittedName>
</protein>
<sequence length="211" mass="22834">MSSTSTATTITATTTPTSTVITDAHTTTTDTTTGTATQVPGAAGEASAAFALSGTLLASFGGAAVGLVAGFGTCTCHRYRRRQRKRRQRLAEEAEFLECHDGEEITTRFEVEGGKMYMSICSHVTSLDWLPPVTTSTLHGHIRNQHGRQATIQTRKLPDLVRMCEKAGVRHTLPTSFGRNQQRLAEEEKEAAEEEVPHVPSSRSCQWASNA</sequence>
<feature type="compositionally biased region" description="Polar residues" evidence="1">
    <location>
        <begin position="201"/>
        <end position="211"/>
    </location>
</feature>
<gene>
    <name evidence="3" type="ORF">PCOR1329_LOCUS49916</name>
</gene>
<keyword evidence="2" id="KW-0812">Transmembrane</keyword>
<keyword evidence="2" id="KW-0472">Membrane</keyword>
<accession>A0ABN9UML0</accession>
<evidence type="ECO:0000256" key="2">
    <source>
        <dbReference type="SAM" id="Phobius"/>
    </source>
</evidence>
<keyword evidence="4" id="KW-1185">Reference proteome</keyword>
<keyword evidence="2" id="KW-1133">Transmembrane helix</keyword>
<organism evidence="3 4">
    <name type="scientific">Prorocentrum cordatum</name>
    <dbReference type="NCBI Taxonomy" id="2364126"/>
    <lineage>
        <taxon>Eukaryota</taxon>
        <taxon>Sar</taxon>
        <taxon>Alveolata</taxon>
        <taxon>Dinophyceae</taxon>
        <taxon>Prorocentrales</taxon>
        <taxon>Prorocentraceae</taxon>
        <taxon>Prorocentrum</taxon>
    </lineage>
</organism>
<proteinExistence type="predicted"/>
<dbReference type="Proteomes" id="UP001189429">
    <property type="component" value="Unassembled WGS sequence"/>
</dbReference>
<evidence type="ECO:0000313" key="4">
    <source>
        <dbReference type="Proteomes" id="UP001189429"/>
    </source>
</evidence>
<evidence type="ECO:0000256" key="1">
    <source>
        <dbReference type="SAM" id="MobiDB-lite"/>
    </source>
</evidence>
<comment type="caution">
    <text evidence="3">The sequence shown here is derived from an EMBL/GenBank/DDBJ whole genome shotgun (WGS) entry which is preliminary data.</text>
</comment>
<feature type="region of interest" description="Disordered" evidence="1">
    <location>
        <begin position="183"/>
        <end position="211"/>
    </location>
</feature>
<name>A0ABN9UML0_9DINO</name>
<reference evidence="3" key="1">
    <citation type="submission" date="2023-10" db="EMBL/GenBank/DDBJ databases">
        <authorList>
            <person name="Chen Y."/>
            <person name="Shah S."/>
            <person name="Dougan E. K."/>
            <person name="Thang M."/>
            <person name="Chan C."/>
        </authorList>
    </citation>
    <scope>NUCLEOTIDE SEQUENCE [LARGE SCALE GENOMIC DNA]</scope>
</reference>